<keyword evidence="1" id="KW-0812">Transmembrane</keyword>
<dbReference type="Proteomes" id="UP000245166">
    <property type="component" value="Unassembled WGS sequence"/>
</dbReference>
<dbReference type="AlphaFoldDB" id="A0A2U1ZWK4"/>
<evidence type="ECO:0000313" key="3">
    <source>
        <dbReference type="Proteomes" id="UP000245166"/>
    </source>
</evidence>
<accession>A0A2U1ZWK4</accession>
<feature type="transmembrane region" description="Helical" evidence="1">
    <location>
        <begin position="135"/>
        <end position="155"/>
    </location>
</feature>
<proteinExistence type="predicted"/>
<organism evidence="2 3">
    <name type="scientific">Serinibacter arcticus</name>
    <dbReference type="NCBI Taxonomy" id="1655435"/>
    <lineage>
        <taxon>Bacteria</taxon>
        <taxon>Bacillati</taxon>
        <taxon>Actinomycetota</taxon>
        <taxon>Actinomycetes</taxon>
        <taxon>Micrococcales</taxon>
        <taxon>Beutenbergiaceae</taxon>
        <taxon>Serinibacter</taxon>
    </lineage>
</organism>
<sequence>MNPLGPVVVRLLAAAASLAGVVTQLVIAIRTDFGLVNFFSYFTTLSNLFGSVVLVVGAVQLLRKRPGGPGWEAVRGASVVYLAFVGIVFNTLLVGADLGGLLPWVNVVHHMLLPLIVVLDWILLPPRTPVSLRTAMLWVAVPVVYTIYSVLRGAATGFYCYPFFNPGAVGGYGGVAAYCAGLLVAFVLLAVLVRGVGNARRRQVERRG</sequence>
<feature type="transmembrane region" description="Helical" evidence="1">
    <location>
        <begin position="101"/>
        <end position="123"/>
    </location>
</feature>
<dbReference type="OrthoDB" id="9809977at2"/>
<keyword evidence="1" id="KW-0472">Membrane</keyword>
<feature type="transmembrane region" description="Helical" evidence="1">
    <location>
        <begin position="38"/>
        <end position="62"/>
    </location>
</feature>
<reference evidence="2 3" key="1">
    <citation type="submission" date="2018-03" db="EMBL/GenBank/DDBJ databases">
        <title>Genome assembly of novel Miniimonas species PCH200.</title>
        <authorList>
            <person name="Thakur V."/>
            <person name="Kumar V."/>
            <person name="Singh D."/>
        </authorList>
    </citation>
    <scope>NUCLEOTIDE SEQUENCE [LARGE SCALE GENOMIC DNA]</scope>
    <source>
        <strain evidence="2 3">PCH200</strain>
    </source>
</reference>
<gene>
    <name evidence="2" type="ORF">C8046_12285</name>
</gene>
<dbReference type="EMBL" id="PYHR01000002">
    <property type="protein sequence ID" value="PWD51323.1"/>
    <property type="molecule type" value="Genomic_DNA"/>
</dbReference>
<evidence type="ECO:0000313" key="2">
    <source>
        <dbReference type="EMBL" id="PWD51323.1"/>
    </source>
</evidence>
<comment type="caution">
    <text evidence="2">The sequence shown here is derived from an EMBL/GenBank/DDBJ whole genome shotgun (WGS) entry which is preliminary data.</text>
</comment>
<feature type="transmembrane region" description="Helical" evidence="1">
    <location>
        <begin position="74"/>
        <end position="95"/>
    </location>
</feature>
<dbReference type="RefSeq" id="WP_109229704.1">
    <property type="nucleotide sequence ID" value="NZ_PYHR01000002.1"/>
</dbReference>
<keyword evidence="1" id="KW-1133">Transmembrane helix</keyword>
<evidence type="ECO:0008006" key="4">
    <source>
        <dbReference type="Google" id="ProtNLM"/>
    </source>
</evidence>
<dbReference type="InterPro" id="IPR049713">
    <property type="entry name" value="Pr6Pr-like"/>
</dbReference>
<evidence type="ECO:0000256" key="1">
    <source>
        <dbReference type="SAM" id="Phobius"/>
    </source>
</evidence>
<dbReference type="NCBIfam" id="NF038065">
    <property type="entry name" value="Pr6Pr"/>
    <property type="match status" value="1"/>
</dbReference>
<name>A0A2U1ZWK4_9MICO</name>
<feature type="transmembrane region" description="Helical" evidence="1">
    <location>
        <begin position="175"/>
        <end position="197"/>
    </location>
</feature>
<keyword evidence="3" id="KW-1185">Reference proteome</keyword>
<protein>
    <recommendedName>
        <fullName evidence="4">Integral membrane protein</fullName>
    </recommendedName>
</protein>